<dbReference type="AlphaFoldDB" id="A0A2C9W0G5"/>
<gene>
    <name evidence="2" type="ORF">MANES_05G199400</name>
</gene>
<evidence type="ECO:0000256" key="1">
    <source>
        <dbReference type="SAM" id="MobiDB-lite"/>
    </source>
</evidence>
<proteinExistence type="predicted"/>
<accession>A0A2C9W0G5</accession>
<feature type="region of interest" description="Disordered" evidence="1">
    <location>
        <begin position="33"/>
        <end position="56"/>
    </location>
</feature>
<organism evidence="2">
    <name type="scientific">Manihot esculenta</name>
    <name type="common">Cassava</name>
    <name type="synonym">Jatropha manihot</name>
    <dbReference type="NCBI Taxonomy" id="3983"/>
    <lineage>
        <taxon>Eukaryota</taxon>
        <taxon>Viridiplantae</taxon>
        <taxon>Streptophyta</taxon>
        <taxon>Embryophyta</taxon>
        <taxon>Tracheophyta</taxon>
        <taxon>Spermatophyta</taxon>
        <taxon>Magnoliopsida</taxon>
        <taxon>eudicotyledons</taxon>
        <taxon>Gunneridae</taxon>
        <taxon>Pentapetalae</taxon>
        <taxon>rosids</taxon>
        <taxon>fabids</taxon>
        <taxon>Malpighiales</taxon>
        <taxon>Euphorbiaceae</taxon>
        <taxon>Crotonoideae</taxon>
        <taxon>Manihoteae</taxon>
        <taxon>Manihot</taxon>
    </lineage>
</organism>
<dbReference type="EMBL" id="CM004391">
    <property type="protein sequence ID" value="OAY51249.1"/>
    <property type="molecule type" value="Genomic_DNA"/>
</dbReference>
<reference evidence="2" key="1">
    <citation type="submission" date="2016-02" db="EMBL/GenBank/DDBJ databases">
        <title>WGS assembly of Manihot esculenta.</title>
        <authorList>
            <person name="Bredeson J.V."/>
            <person name="Prochnik S.E."/>
            <person name="Lyons J.B."/>
            <person name="Schmutz J."/>
            <person name="Grimwood J."/>
            <person name="Vrebalov J."/>
            <person name="Bart R.S."/>
            <person name="Amuge T."/>
            <person name="Ferguson M.E."/>
            <person name="Green R."/>
            <person name="Putnam N."/>
            <person name="Stites J."/>
            <person name="Rounsley S."/>
            <person name="Rokhsar D.S."/>
        </authorList>
    </citation>
    <scope>NUCLEOTIDE SEQUENCE [LARGE SCALE GENOMIC DNA]</scope>
    <source>
        <tissue evidence="2">Leaf</tissue>
    </source>
</reference>
<sequence>MCPPPPHLASPKFNAMVEEIFEKLEKLTNTLVMNPSSQANRKTKIEMRTSTQEKGN</sequence>
<evidence type="ECO:0000313" key="2">
    <source>
        <dbReference type="EMBL" id="OAY51249.1"/>
    </source>
</evidence>
<name>A0A2C9W0G5_MANES</name>
<protein>
    <submittedName>
        <fullName evidence="2">Uncharacterized protein</fullName>
    </submittedName>
</protein>